<gene>
    <name evidence="1" type="ORF">MBELCI_1841</name>
</gene>
<protein>
    <submittedName>
        <fullName evidence="1">Uncharacterized protein</fullName>
    </submittedName>
</protein>
<comment type="caution">
    <text evidence="1">The sequence shown here is derived from an EMBL/GenBank/DDBJ whole genome shotgun (WGS) entry which is preliminary data.</text>
</comment>
<name>U3ADM9_9RHOB</name>
<proteinExistence type="predicted"/>
<evidence type="ECO:0000313" key="1">
    <source>
        <dbReference type="EMBL" id="GAD55789.1"/>
    </source>
</evidence>
<organism evidence="1 2">
    <name type="scientific">Limimaricola cinnabarinus LL-001</name>
    <dbReference type="NCBI Taxonomy" id="1337093"/>
    <lineage>
        <taxon>Bacteria</taxon>
        <taxon>Pseudomonadati</taxon>
        <taxon>Pseudomonadota</taxon>
        <taxon>Alphaproteobacteria</taxon>
        <taxon>Rhodobacterales</taxon>
        <taxon>Paracoccaceae</taxon>
        <taxon>Limimaricola</taxon>
    </lineage>
</organism>
<dbReference type="EMBL" id="BATB01000021">
    <property type="protein sequence ID" value="GAD55789.1"/>
    <property type="molecule type" value="Genomic_DNA"/>
</dbReference>
<evidence type="ECO:0000313" key="2">
    <source>
        <dbReference type="Proteomes" id="UP000016566"/>
    </source>
</evidence>
<keyword evidence="2" id="KW-1185">Reference proteome</keyword>
<dbReference type="eggNOG" id="ENOG50335HH">
    <property type="taxonomic scope" value="Bacteria"/>
</dbReference>
<dbReference type="Proteomes" id="UP000016566">
    <property type="component" value="Unassembled WGS sequence"/>
</dbReference>
<reference evidence="1" key="1">
    <citation type="journal article" date="2013" name="Genome Announc.">
        <title>Draft Genome Sequence of Loktanella cinnabarina LL-001T, Isolated from Deep-Sea Floor Sediment.</title>
        <authorList>
            <person name="Nishi S."/>
            <person name="Tsubouchi T."/>
            <person name="Takaki Y."/>
            <person name="Koyanagi R."/>
            <person name="Satoh N."/>
            <person name="Maruyama T."/>
            <person name="Hatada Y."/>
        </authorList>
    </citation>
    <scope>NUCLEOTIDE SEQUENCE [LARGE SCALE GENOMIC DNA]</scope>
    <source>
        <strain evidence="1">LL-001</strain>
    </source>
</reference>
<sequence>MDRAGEVRCNGGMAEPLIIQTLTQKRAEILGQIKAYETQIAHAKHDLAHVNATIELFAVPERRRARYIVSHGFFKKGEIADICVQHLGVDAELTTRELAERVMIERGLEVSDTALRNSVVFKVVQALRHARHRRLVRLVEKRKGMCVWSAGDAVTLRVVANTPSTPG</sequence>
<accession>U3ADM9</accession>
<dbReference type="AlphaFoldDB" id="U3ADM9"/>